<evidence type="ECO:0000256" key="3">
    <source>
        <dbReference type="SAM" id="SignalP"/>
    </source>
</evidence>
<evidence type="ECO:0000259" key="4">
    <source>
        <dbReference type="SMART" id="SM00646"/>
    </source>
</evidence>
<keyword evidence="6" id="KW-1185">Reference proteome</keyword>
<evidence type="ECO:0000256" key="2">
    <source>
        <dbReference type="SAM" id="MobiDB-lite"/>
    </source>
</evidence>
<dbReference type="Pfam" id="PF11741">
    <property type="entry name" value="AMIN"/>
    <property type="match status" value="1"/>
</dbReference>
<dbReference type="InterPro" id="IPR050695">
    <property type="entry name" value="N-acetylmuramoyl_amidase_3"/>
</dbReference>
<dbReference type="InterPro" id="IPR002508">
    <property type="entry name" value="MurNAc-LAA_cat"/>
</dbReference>
<dbReference type="Gene3D" id="2.60.40.3500">
    <property type="match status" value="1"/>
</dbReference>
<feature type="compositionally biased region" description="Polar residues" evidence="2">
    <location>
        <begin position="157"/>
        <end position="175"/>
    </location>
</feature>
<comment type="caution">
    <text evidence="5">The sequence shown here is derived from an EMBL/GenBank/DDBJ whole genome shotgun (WGS) entry which is preliminary data.</text>
</comment>
<dbReference type="CDD" id="cd02696">
    <property type="entry name" value="MurNAc-LAA"/>
    <property type="match status" value="1"/>
</dbReference>
<evidence type="ECO:0000256" key="1">
    <source>
        <dbReference type="ARBA" id="ARBA00022801"/>
    </source>
</evidence>
<keyword evidence="3" id="KW-0732">Signal</keyword>
<feature type="region of interest" description="Disordered" evidence="2">
    <location>
        <begin position="141"/>
        <end position="175"/>
    </location>
</feature>
<dbReference type="Gene3D" id="3.40.630.40">
    <property type="entry name" value="Zn-dependent exopeptidases"/>
    <property type="match status" value="1"/>
</dbReference>
<dbReference type="InterPro" id="IPR036582">
    <property type="entry name" value="Mao_N_sf"/>
</dbReference>
<evidence type="ECO:0000313" key="6">
    <source>
        <dbReference type="Proteomes" id="UP000608071"/>
    </source>
</evidence>
<evidence type="ECO:0000313" key="5">
    <source>
        <dbReference type="EMBL" id="MBD7966813.1"/>
    </source>
</evidence>
<dbReference type="PANTHER" id="PTHR30404">
    <property type="entry name" value="N-ACETYLMURAMOYL-L-ALANINE AMIDASE"/>
    <property type="match status" value="1"/>
</dbReference>
<sequence length="489" mass="52280">MKKIVLFMLLFVGLWVIPGLSHADGGQAKIYLNDKELGATGDTKVEIINKSVMIPIRMVAEELGYGVKWEQKTGTVTIEQNGSTIKMVVNNKNATVDNQSVKLDNAPVLRKGTTLVPLRFVGEQFGMKVSWNNTTKTVYLEDESGSGAGSQPPAGSTTLPSEGDSSTVPNPNSLMEISGLSFSENRLLIGTSGKVTPKVFTMTGPDRIVIDLPNTKFSSTFGEDLNQQGAGNLEVTGYPIVSKIRYSLFSDNPSTVRIVLDLTQVSGYHVTQEGTSLLVLDLNSDSTSTPNTNSPGTTPVIPPATTNPGGNNGNKVIVLDAGHGDHDSGAVGVTGKLEKDLNLSLILKVEALLKKESGVDVILTRDDDTFVSLTGRAKVANDLGADVFISIHANSAAASASGTETFYYKNQDKALATIVHKHMVSATGFKDRKVKSGNLSVLRNTKMPAALLEIGFLSNKTEEAAMFKEDFQNRVAQGIVDGIKEYLNL</sequence>
<keyword evidence="1" id="KW-0378">Hydrolase</keyword>
<reference evidence="5 6" key="1">
    <citation type="submission" date="2020-08" db="EMBL/GenBank/DDBJ databases">
        <title>A Genomic Blueprint of the Chicken Gut Microbiome.</title>
        <authorList>
            <person name="Gilroy R."/>
            <person name="Ravi A."/>
            <person name="Getino M."/>
            <person name="Pursley I."/>
            <person name="Horton D.L."/>
            <person name="Alikhan N.-F."/>
            <person name="Baker D."/>
            <person name="Gharbi K."/>
            <person name="Hall N."/>
            <person name="Watson M."/>
            <person name="Adriaenssens E.M."/>
            <person name="Foster-Nyarko E."/>
            <person name="Jarju S."/>
            <person name="Secka A."/>
            <person name="Antonio M."/>
            <person name="Oren A."/>
            <person name="Chaudhuri R."/>
            <person name="La Ragione R.M."/>
            <person name="Hildebrand F."/>
            <person name="Pallen M.J."/>
        </authorList>
    </citation>
    <scope>NUCLEOTIDE SEQUENCE [LARGE SCALE GENOMIC DNA]</scope>
    <source>
        <strain evidence="5 6">Sa2BVA9</strain>
    </source>
</reference>
<feature type="region of interest" description="Disordered" evidence="2">
    <location>
        <begin position="285"/>
        <end position="313"/>
    </location>
</feature>
<proteinExistence type="predicted"/>
<dbReference type="EMBL" id="JACSQL010000001">
    <property type="protein sequence ID" value="MBD7966813.1"/>
    <property type="molecule type" value="Genomic_DNA"/>
</dbReference>
<feature type="domain" description="MurNAc-LAA" evidence="4">
    <location>
        <begin position="377"/>
        <end position="484"/>
    </location>
</feature>
<name>A0ABR8STI5_9BACL</name>
<protein>
    <submittedName>
        <fullName evidence="5">N-acetylmuramoyl-L-alanine amidase</fullName>
    </submittedName>
</protein>
<dbReference type="Pfam" id="PF01520">
    <property type="entry name" value="Amidase_3"/>
    <property type="match status" value="1"/>
</dbReference>
<dbReference type="Gene3D" id="3.30.457.10">
    <property type="entry name" value="Copper amine oxidase-like, N-terminal domain"/>
    <property type="match status" value="1"/>
</dbReference>
<dbReference type="SUPFAM" id="SSF55383">
    <property type="entry name" value="Copper amine oxidase, domain N"/>
    <property type="match status" value="1"/>
</dbReference>
<dbReference type="SMART" id="SM00646">
    <property type="entry name" value="Ami_3"/>
    <property type="match status" value="1"/>
</dbReference>
<organism evidence="5 6">
    <name type="scientific">Paenibacillus gallinarum</name>
    <dbReference type="NCBI Taxonomy" id="2762232"/>
    <lineage>
        <taxon>Bacteria</taxon>
        <taxon>Bacillati</taxon>
        <taxon>Bacillota</taxon>
        <taxon>Bacilli</taxon>
        <taxon>Bacillales</taxon>
        <taxon>Paenibacillaceae</taxon>
        <taxon>Paenibacillus</taxon>
    </lineage>
</organism>
<feature type="signal peptide" evidence="3">
    <location>
        <begin position="1"/>
        <end position="23"/>
    </location>
</feature>
<accession>A0ABR8STI5</accession>
<dbReference type="SUPFAM" id="SSF53187">
    <property type="entry name" value="Zn-dependent exopeptidases"/>
    <property type="match status" value="1"/>
</dbReference>
<dbReference type="InterPro" id="IPR012854">
    <property type="entry name" value="Cu_amine_oxidase-like_N"/>
</dbReference>
<dbReference type="RefSeq" id="WP_191797684.1">
    <property type="nucleotide sequence ID" value="NZ_JACSQL010000001.1"/>
</dbReference>
<dbReference type="InterPro" id="IPR021731">
    <property type="entry name" value="AMIN_dom"/>
</dbReference>
<feature type="chain" id="PRO_5046895979" evidence="3">
    <location>
        <begin position="24"/>
        <end position="489"/>
    </location>
</feature>
<dbReference type="Pfam" id="PF07833">
    <property type="entry name" value="Cu_amine_oxidN1"/>
    <property type="match status" value="1"/>
</dbReference>
<feature type="compositionally biased region" description="Low complexity" evidence="2">
    <location>
        <begin position="285"/>
        <end position="309"/>
    </location>
</feature>
<dbReference type="Proteomes" id="UP000608071">
    <property type="component" value="Unassembled WGS sequence"/>
</dbReference>
<dbReference type="PANTHER" id="PTHR30404:SF0">
    <property type="entry name" value="N-ACETYLMURAMOYL-L-ALANINE AMIDASE AMIC"/>
    <property type="match status" value="1"/>
</dbReference>
<gene>
    <name evidence="5" type="ORF">H9647_01930</name>
</gene>